<reference evidence="2" key="1">
    <citation type="journal article" date="2013" name="BMC Genomics">
        <title>Unscrambling butterfly oogenesis.</title>
        <authorList>
            <person name="Carter J.M."/>
            <person name="Baker S.C."/>
            <person name="Pink R."/>
            <person name="Carter D.R."/>
            <person name="Collins A."/>
            <person name="Tomlin J."/>
            <person name="Gibbs M."/>
            <person name="Breuker C.J."/>
        </authorList>
    </citation>
    <scope>NUCLEOTIDE SEQUENCE</scope>
    <source>
        <tissue evidence="2">Ovary</tissue>
    </source>
</reference>
<dbReference type="EMBL" id="GAIX01012530">
    <property type="protein sequence ID" value="JAA80030.1"/>
    <property type="molecule type" value="Transcribed_RNA"/>
</dbReference>
<protein>
    <submittedName>
        <fullName evidence="2">Uncharacterized protein</fullName>
    </submittedName>
</protein>
<proteinExistence type="predicted"/>
<feature type="transmembrane region" description="Helical" evidence="1">
    <location>
        <begin position="12"/>
        <end position="33"/>
    </location>
</feature>
<feature type="non-terminal residue" evidence="2">
    <location>
        <position position="1"/>
    </location>
</feature>
<keyword evidence="1" id="KW-0812">Transmembrane</keyword>
<name>S4P1E3_9NEOP</name>
<keyword evidence="1" id="KW-0472">Membrane</keyword>
<keyword evidence="1" id="KW-1133">Transmembrane helix</keyword>
<evidence type="ECO:0000256" key="1">
    <source>
        <dbReference type="SAM" id="Phobius"/>
    </source>
</evidence>
<reference evidence="2" key="2">
    <citation type="submission" date="2013-05" db="EMBL/GenBank/DDBJ databases">
        <authorList>
            <person name="Carter J.-M."/>
            <person name="Baker S.C."/>
            <person name="Pink R."/>
            <person name="Carter D.R.F."/>
            <person name="Collins A."/>
            <person name="Tomlin J."/>
            <person name="Gibbs M."/>
            <person name="Breuker C.J."/>
        </authorList>
    </citation>
    <scope>NUCLEOTIDE SEQUENCE</scope>
    <source>
        <tissue evidence="2">Ovary</tissue>
    </source>
</reference>
<evidence type="ECO:0000313" key="2">
    <source>
        <dbReference type="EMBL" id="JAA80030.1"/>
    </source>
</evidence>
<sequence>FYRLGILLQHLLQSFFILMFYIFGCHFMNASLLPDSINIITGCLYIVFIQNAQIHSRIIIVNYVWRS</sequence>
<dbReference type="AlphaFoldDB" id="S4P1E3"/>
<organism evidence="2">
    <name type="scientific">Pararge aegeria</name>
    <name type="common">speckled wood butterfly</name>
    <dbReference type="NCBI Taxonomy" id="116150"/>
    <lineage>
        <taxon>Eukaryota</taxon>
        <taxon>Metazoa</taxon>
        <taxon>Ecdysozoa</taxon>
        <taxon>Arthropoda</taxon>
        <taxon>Hexapoda</taxon>
        <taxon>Insecta</taxon>
        <taxon>Pterygota</taxon>
        <taxon>Neoptera</taxon>
        <taxon>Endopterygota</taxon>
        <taxon>Lepidoptera</taxon>
        <taxon>Glossata</taxon>
        <taxon>Ditrysia</taxon>
        <taxon>Papilionoidea</taxon>
        <taxon>Nymphalidae</taxon>
        <taxon>Satyrinae</taxon>
        <taxon>Satyrini</taxon>
        <taxon>Parargina</taxon>
        <taxon>Pararge</taxon>
    </lineage>
</organism>
<accession>S4P1E3</accession>